<evidence type="ECO:0000313" key="5">
    <source>
        <dbReference type="EMBL" id="MBP2178752.1"/>
    </source>
</evidence>
<keyword evidence="2" id="KW-0238">DNA-binding</keyword>
<evidence type="ECO:0000259" key="4">
    <source>
        <dbReference type="PROSITE" id="PS50987"/>
    </source>
</evidence>
<dbReference type="Pfam" id="PF01022">
    <property type="entry name" value="HTH_5"/>
    <property type="match status" value="1"/>
</dbReference>
<protein>
    <recommendedName>
        <fullName evidence="4">HTH arsR-type domain-containing protein</fullName>
    </recommendedName>
</protein>
<evidence type="ECO:0000256" key="2">
    <source>
        <dbReference type="ARBA" id="ARBA00023125"/>
    </source>
</evidence>
<dbReference type="EMBL" id="JAGGMS010000001">
    <property type="protein sequence ID" value="MBP2178752.1"/>
    <property type="molecule type" value="Genomic_DNA"/>
</dbReference>
<dbReference type="InterPro" id="IPR036388">
    <property type="entry name" value="WH-like_DNA-bd_sf"/>
</dbReference>
<dbReference type="InterPro" id="IPR001845">
    <property type="entry name" value="HTH_ArsR_DNA-bd_dom"/>
</dbReference>
<evidence type="ECO:0000256" key="3">
    <source>
        <dbReference type="ARBA" id="ARBA00023163"/>
    </source>
</evidence>
<keyword evidence="3" id="KW-0804">Transcription</keyword>
<dbReference type="SMART" id="SM00418">
    <property type="entry name" value="HTH_ARSR"/>
    <property type="match status" value="1"/>
</dbReference>
<keyword evidence="6" id="KW-1185">Reference proteome</keyword>
<dbReference type="PANTHER" id="PTHR43132:SF8">
    <property type="entry name" value="HTH-TYPE TRANSCRIPTIONAL REGULATOR KMTR"/>
    <property type="match status" value="1"/>
</dbReference>
<dbReference type="CDD" id="cd00090">
    <property type="entry name" value="HTH_ARSR"/>
    <property type="match status" value="1"/>
</dbReference>
<sequence>MLRIHLSTADLGRVRVARQPDELWNVALGLQRLRVADNSTKLGGWRTWAGAQVAKVPGGREAVHRLATVLPTRGYFPDFLTPTRGETTLDDGVRTLLDTPADRVEAELRLLGDQRWEHTKWVAETGLGPLAGAMTRFHEVAIAPVSRQLRAMFEAERMVRDRILLDQGVEGLLDSFAPFARWRAPVLEVDFPVEQDLELDERGLVLLPSAFCRARPTSLRDPDLPPVLVYPVAADWTEPRVEAGAVAALIGPTRQQVLSCIVESAGGRTTTEIARELGVSTASASQHATVLRNAGLIYSRRLGNSVLHGPTELGRALSA</sequence>
<dbReference type="PANTHER" id="PTHR43132">
    <property type="entry name" value="ARSENICAL RESISTANCE OPERON REPRESSOR ARSR-RELATED"/>
    <property type="match status" value="1"/>
</dbReference>
<evidence type="ECO:0000256" key="1">
    <source>
        <dbReference type="ARBA" id="ARBA00023015"/>
    </source>
</evidence>
<proteinExistence type="predicted"/>
<dbReference type="SUPFAM" id="SSF46785">
    <property type="entry name" value="Winged helix' DNA-binding domain"/>
    <property type="match status" value="1"/>
</dbReference>
<dbReference type="RefSeq" id="WP_209662369.1">
    <property type="nucleotide sequence ID" value="NZ_JAGGMS010000001.1"/>
</dbReference>
<organism evidence="5 6">
    <name type="scientific">Amycolatopsis magusensis</name>
    <dbReference type="NCBI Taxonomy" id="882444"/>
    <lineage>
        <taxon>Bacteria</taxon>
        <taxon>Bacillati</taxon>
        <taxon>Actinomycetota</taxon>
        <taxon>Actinomycetes</taxon>
        <taxon>Pseudonocardiales</taxon>
        <taxon>Pseudonocardiaceae</taxon>
        <taxon>Amycolatopsis</taxon>
    </lineage>
</organism>
<dbReference type="PROSITE" id="PS50987">
    <property type="entry name" value="HTH_ARSR_2"/>
    <property type="match status" value="1"/>
</dbReference>
<evidence type="ECO:0000313" key="6">
    <source>
        <dbReference type="Proteomes" id="UP000741013"/>
    </source>
</evidence>
<accession>A0ABS4PH67</accession>
<dbReference type="InterPro" id="IPR011991">
    <property type="entry name" value="ArsR-like_HTH"/>
</dbReference>
<name>A0ABS4PH67_9PSEU</name>
<dbReference type="InterPro" id="IPR051011">
    <property type="entry name" value="Metal_resp_trans_reg"/>
</dbReference>
<dbReference type="Gene3D" id="1.10.10.10">
    <property type="entry name" value="Winged helix-like DNA-binding domain superfamily/Winged helix DNA-binding domain"/>
    <property type="match status" value="1"/>
</dbReference>
<keyword evidence="1" id="KW-0805">Transcription regulation</keyword>
<dbReference type="Proteomes" id="UP000741013">
    <property type="component" value="Unassembled WGS sequence"/>
</dbReference>
<gene>
    <name evidence="5" type="ORF">JOM49_000278</name>
</gene>
<comment type="caution">
    <text evidence="5">The sequence shown here is derived from an EMBL/GenBank/DDBJ whole genome shotgun (WGS) entry which is preliminary data.</text>
</comment>
<reference evidence="5 6" key="1">
    <citation type="submission" date="2021-03" db="EMBL/GenBank/DDBJ databases">
        <title>Sequencing the genomes of 1000 actinobacteria strains.</title>
        <authorList>
            <person name="Klenk H.-P."/>
        </authorList>
    </citation>
    <scope>NUCLEOTIDE SEQUENCE [LARGE SCALE GENOMIC DNA]</scope>
    <source>
        <strain evidence="5 6">DSM 45510</strain>
    </source>
</reference>
<feature type="domain" description="HTH arsR-type" evidence="4">
    <location>
        <begin position="234"/>
        <end position="319"/>
    </location>
</feature>
<dbReference type="InterPro" id="IPR036390">
    <property type="entry name" value="WH_DNA-bd_sf"/>
</dbReference>